<gene>
    <name evidence="1" type="ORF">GLIP_0382</name>
</gene>
<dbReference type="PANTHER" id="PTHR38009:SF1">
    <property type="entry name" value="CONSERVED HYPOTHETICAL PHAGE TAIL PROTEIN"/>
    <property type="match status" value="1"/>
</dbReference>
<dbReference type="STRING" id="1127673.GLIP_0382"/>
<reference evidence="1 2" key="1">
    <citation type="journal article" date="2017" name="Antonie Van Leeuwenhoek">
        <title>Rhizobium rhizosphaerae sp. nov., a novel species isolated from rice rhizosphere.</title>
        <authorList>
            <person name="Zhao J.J."/>
            <person name="Zhang J."/>
            <person name="Zhang R.J."/>
            <person name="Zhang C.W."/>
            <person name="Yin H.Q."/>
            <person name="Zhang X.X."/>
        </authorList>
    </citation>
    <scope>NUCLEOTIDE SEQUENCE [LARGE SCALE GENOMIC DNA]</scope>
    <source>
        <strain evidence="1 2">E3</strain>
    </source>
</reference>
<proteinExistence type="predicted"/>
<dbReference type="EMBL" id="BAEN01000014">
    <property type="protein sequence ID" value="GAC13029.1"/>
    <property type="molecule type" value="Genomic_DNA"/>
</dbReference>
<keyword evidence="2" id="KW-1185">Reference proteome</keyword>
<evidence type="ECO:0000313" key="1">
    <source>
        <dbReference type="EMBL" id="GAC13029.1"/>
    </source>
</evidence>
<organism evidence="1 2">
    <name type="scientific">Aliiglaciecola lipolytica E3</name>
    <dbReference type="NCBI Taxonomy" id="1127673"/>
    <lineage>
        <taxon>Bacteria</taxon>
        <taxon>Pseudomonadati</taxon>
        <taxon>Pseudomonadota</taxon>
        <taxon>Gammaproteobacteria</taxon>
        <taxon>Alteromonadales</taxon>
        <taxon>Alteromonadaceae</taxon>
        <taxon>Aliiglaciecola</taxon>
    </lineage>
</organism>
<name>K6WX52_9ALTE</name>
<comment type="caution">
    <text evidence="1">The sequence shown here is derived from an EMBL/GenBank/DDBJ whole genome shotgun (WGS) entry which is preliminary data.</text>
</comment>
<dbReference type="AlphaFoldDB" id="K6WX52"/>
<dbReference type="OrthoDB" id="9799891at2"/>
<sequence length="178" mass="19576">MDSQFLLSNFNFEITLIKAANIESGSNLAPNPNTSGKDVLGDGGFAECSGLEIQMDVQHIQEGGRNDGVIQQVGFAKYQNLVLKRGMFYNKDNSLATDVWEWIQAVLGGIRPVTRYDGMIKVYGHRKNQSKPAPIIATWAFERALPVKVSGPTLNAKSGDVAVEELHLAHEGLRMLFN</sequence>
<protein>
    <submittedName>
        <fullName evidence="1">Conserved hypothetical phage tail protein</fullName>
    </submittedName>
</protein>
<dbReference type="RefSeq" id="WP_008842849.1">
    <property type="nucleotide sequence ID" value="NZ_BAEN01000014.1"/>
</dbReference>
<dbReference type="InterPro" id="IPR010667">
    <property type="entry name" value="Phage_T4_Gp19"/>
</dbReference>
<evidence type="ECO:0000313" key="2">
    <source>
        <dbReference type="Proteomes" id="UP000006334"/>
    </source>
</evidence>
<dbReference type="Proteomes" id="UP000006334">
    <property type="component" value="Unassembled WGS sequence"/>
</dbReference>
<dbReference type="NCBIfam" id="TIGR02241">
    <property type="entry name" value="conserved hypothetical phage tail region protein"/>
    <property type="match status" value="1"/>
</dbReference>
<dbReference type="GO" id="GO:0005198">
    <property type="term" value="F:structural molecule activity"/>
    <property type="evidence" value="ECO:0007669"/>
    <property type="project" value="InterPro"/>
</dbReference>
<dbReference type="eggNOG" id="ENOG5032C5Y">
    <property type="taxonomic scope" value="Bacteria"/>
</dbReference>
<dbReference type="InterPro" id="IPR011747">
    <property type="entry name" value="CHP02241"/>
</dbReference>
<dbReference type="PANTHER" id="PTHR38009">
    <property type="entry name" value="CONSERVED HYPOTHETICAL PHAGE TAIL PROTEIN"/>
    <property type="match status" value="1"/>
</dbReference>
<accession>K6WX52</accession>
<dbReference type="Pfam" id="PF06841">
    <property type="entry name" value="Phage_T4_gp19"/>
    <property type="match status" value="1"/>
</dbReference>